<evidence type="ECO:0000256" key="1">
    <source>
        <dbReference type="SAM" id="MobiDB-lite"/>
    </source>
</evidence>
<name>A0A3N1DAY4_9ACTN</name>
<dbReference type="EMBL" id="RJKE01000001">
    <property type="protein sequence ID" value="ROO90685.1"/>
    <property type="molecule type" value="Genomic_DNA"/>
</dbReference>
<keyword evidence="2" id="KW-1133">Transmembrane helix</keyword>
<sequence length="185" mass="19977">MSIRLSVRRIPKEVSRSQRLMDYGGSAMSHARSGASHAAGWMSPMYGSTRRVAADRMLATRGWTAPQINRTADFFDDIIAPRISGMMHGTAHWVEPPRRRRGTSMMFAGAALFALGCAAAGIIAARRRSRLADLLEPEIGVSEREYHEEHPSGTYQPATGYSSSSSYGGLGRGGGTGHSRGIGHD</sequence>
<feature type="compositionally biased region" description="Basic and acidic residues" evidence="1">
    <location>
        <begin position="142"/>
        <end position="151"/>
    </location>
</feature>
<feature type="compositionally biased region" description="Gly residues" evidence="1">
    <location>
        <begin position="168"/>
        <end position="185"/>
    </location>
</feature>
<evidence type="ECO:0000313" key="4">
    <source>
        <dbReference type="Proteomes" id="UP000272400"/>
    </source>
</evidence>
<evidence type="ECO:0000313" key="3">
    <source>
        <dbReference type="EMBL" id="ROO90685.1"/>
    </source>
</evidence>
<feature type="region of interest" description="Disordered" evidence="1">
    <location>
        <begin position="142"/>
        <end position="185"/>
    </location>
</feature>
<evidence type="ECO:0000256" key="2">
    <source>
        <dbReference type="SAM" id="Phobius"/>
    </source>
</evidence>
<protein>
    <submittedName>
        <fullName evidence="3">Uncharacterized protein</fullName>
    </submittedName>
</protein>
<accession>A0A3N1DAY4</accession>
<comment type="caution">
    <text evidence="3">The sequence shown here is derived from an EMBL/GenBank/DDBJ whole genome shotgun (WGS) entry which is preliminary data.</text>
</comment>
<gene>
    <name evidence="3" type="ORF">EDD29_8421</name>
</gene>
<proteinExistence type="predicted"/>
<organism evidence="3 4">
    <name type="scientific">Actinocorallia herbida</name>
    <dbReference type="NCBI Taxonomy" id="58109"/>
    <lineage>
        <taxon>Bacteria</taxon>
        <taxon>Bacillati</taxon>
        <taxon>Actinomycetota</taxon>
        <taxon>Actinomycetes</taxon>
        <taxon>Streptosporangiales</taxon>
        <taxon>Thermomonosporaceae</taxon>
        <taxon>Actinocorallia</taxon>
    </lineage>
</organism>
<dbReference type="Proteomes" id="UP000272400">
    <property type="component" value="Unassembled WGS sequence"/>
</dbReference>
<feature type="transmembrane region" description="Helical" evidence="2">
    <location>
        <begin position="105"/>
        <end position="125"/>
    </location>
</feature>
<keyword evidence="2" id="KW-0472">Membrane</keyword>
<dbReference type="AlphaFoldDB" id="A0A3N1DAY4"/>
<keyword evidence="2" id="KW-0812">Transmembrane</keyword>
<reference evidence="3 4" key="1">
    <citation type="submission" date="2018-11" db="EMBL/GenBank/DDBJ databases">
        <title>Sequencing the genomes of 1000 actinobacteria strains.</title>
        <authorList>
            <person name="Klenk H.-P."/>
        </authorList>
    </citation>
    <scope>NUCLEOTIDE SEQUENCE [LARGE SCALE GENOMIC DNA]</scope>
    <source>
        <strain evidence="3 4">DSM 44254</strain>
    </source>
</reference>
<keyword evidence="4" id="KW-1185">Reference proteome</keyword>